<organism evidence="2 3">
    <name type="scientific">Apolygus lucorum</name>
    <name type="common">Small green plant bug</name>
    <name type="synonym">Lygocoris lucorum</name>
    <dbReference type="NCBI Taxonomy" id="248454"/>
    <lineage>
        <taxon>Eukaryota</taxon>
        <taxon>Metazoa</taxon>
        <taxon>Ecdysozoa</taxon>
        <taxon>Arthropoda</taxon>
        <taxon>Hexapoda</taxon>
        <taxon>Insecta</taxon>
        <taxon>Pterygota</taxon>
        <taxon>Neoptera</taxon>
        <taxon>Paraneoptera</taxon>
        <taxon>Hemiptera</taxon>
        <taxon>Heteroptera</taxon>
        <taxon>Panheteroptera</taxon>
        <taxon>Cimicomorpha</taxon>
        <taxon>Miridae</taxon>
        <taxon>Mirini</taxon>
        <taxon>Apolygus</taxon>
    </lineage>
</organism>
<sequence length="168" mass="19024">MPGPGISERTKRIMGMLPQSSQSWDPLDELETSCSDYNPESSDEDSSSDENPRGRRNRKLVSLSEVEPVISSDHQPQTEESEEIQIEGPFPKKRGRSVHKKQIKKMKRIKGESFEDESGSILLQARPLLSVPVPCGIGTSEKQKLKHQRRFSCKETKKRCGTKTLCQR</sequence>
<evidence type="ECO:0000313" key="3">
    <source>
        <dbReference type="Proteomes" id="UP000466442"/>
    </source>
</evidence>
<evidence type="ECO:0000256" key="1">
    <source>
        <dbReference type="SAM" id="MobiDB-lite"/>
    </source>
</evidence>
<reference evidence="2" key="1">
    <citation type="journal article" date="2021" name="Mol. Ecol. Resour.">
        <title>Apolygus lucorum genome provides insights into omnivorousness and mesophyll feeding.</title>
        <authorList>
            <person name="Liu Y."/>
            <person name="Liu H."/>
            <person name="Wang H."/>
            <person name="Huang T."/>
            <person name="Liu B."/>
            <person name="Yang B."/>
            <person name="Yin L."/>
            <person name="Li B."/>
            <person name="Zhang Y."/>
            <person name="Zhang S."/>
            <person name="Jiang F."/>
            <person name="Zhang X."/>
            <person name="Ren Y."/>
            <person name="Wang B."/>
            <person name="Wang S."/>
            <person name="Lu Y."/>
            <person name="Wu K."/>
            <person name="Fan W."/>
            <person name="Wang G."/>
        </authorList>
    </citation>
    <scope>NUCLEOTIDE SEQUENCE</scope>
    <source>
        <strain evidence="2">12Hb</strain>
    </source>
</reference>
<evidence type="ECO:0000313" key="2">
    <source>
        <dbReference type="EMBL" id="KAF6204105.1"/>
    </source>
</evidence>
<dbReference type="EMBL" id="WIXP02000010">
    <property type="protein sequence ID" value="KAF6204105.1"/>
    <property type="molecule type" value="Genomic_DNA"/>
</dbReference>
<feature type="compositionally biased region" description="Basic residues" evidence="1">
    <location>
        <begin position="91"/>
        <end position="102"/>
    </location>
</feature>
<accession>A0A8S9X955</accession>
<dbReference type="Proteomes" id="UP000466442">
    <property type="component" value="Unassembled WGS sequence"/>
</dbReference>
<proteinExistence type="predicted"/>
<name>A0A8S9X955_APOLU</name>
<dbReference type="AlphaFoldDB" id="A0A8S9X955"/>
<gene>
    <name evidence="2" type="ORF">GE061_002445</name>
</gene>
<protein>
    <submittedName>
        <fullName evidence="2">Uncharacterized protein</fullName>
    </submittedName>
</protein>
<keyword evidence="3" id="KW-1185">Reference proteome</keyword>
<comment type="caution">
    <text evidence="2">The sequence shown here is derived from an EMBL/GenBank/DDBJ whole genome shotgun (WGS) entry which is preliminary data.</text>
</comment>
<feature type="region of interest" description="Disordered" evidence="1">
    <location>
        <begin position="1"/>
        <end position="102"/>
    </location>
</feature>